<dbReference type="AlphaFoldDB" id="A0A0D3KTB8"/>
<name>A0A0D3KTB8_EMIH1</name>
<dbReference type="EnsemblProtists" id="EOD39003">
    <property type="protein sequence ID" value="EOD39003"/>
    <property type="gene ID" value="EMIHUDRAFT_223849"/>
</dbReference>
<feature type="chain" id="PRO_5044249584" evidence="2">
    <location>
        <begin position="17"/>
        <end position="96"/>
    </location>
</feature>
<keyword evidence="1" id="KW-0472">Membrane</keyword>
<reference evidence="3" key="2">
    <citation type="submission" date="2024-10" db="UniProtKB">
        <authorList>
            <consortium name="EnsemblProtists"/>
        </authorList>
    </citation>
    <scope>IDENTIFICATION</scope>
</reference>
<dbReference type="Proteomes" id="UP000013827">
    <property type="component" value="Unassembled WGS sequence"/>
</dbReference>
<feature type="transmembrane region" description="Helical" evidence="1">
    <location>
        <begin position="66"/>
        <end position="88"/>
    </location>
</feature>
<evidence type="ECO:0000313" key="4">
    <source>
        <dbReference type="Proteomes" id="UP000013827"/>
    </source>
</evidence>
<protein>
    <submittedName>
        <fullName evidence="3">Uncharacterized protein</fullName>
    </submittedName>
</protein>
<evidence type="ECO:0000313" key="3">
    <source>
        <dbReference type="EnsemblProtists" id="EOD39003"/>
    </source>
</evidence>
<dbReference type="HOGENOM" id="CLU_2364056_0_0_1"/>
<proteinExistence type="predicted"/>
<keyword evidence="2" id="KW-0732">Signal</keyword>
<evidence type="ECO:0000256" key="2">
    <source>
        <dbReference type="SAM" id="SignalP"/>
    </source>
</evidence>
<keyword evidence="1" id="KW-0812">Transmembrane</keyword>
<organism evidence="3 4">
    <name type="scientific">Emiliania huxleyi (strain CCMP1516)</name>
    <dbReference type="NCBI Taxonomy" id="280463"/>
    <lineage>
        <taxon>Eukaryota</taxon>
        <taxon>Haptista</taxon>
        <taxon>Haptophyta</taxon>
        <taxon>Prymnesiophyceae</taxon>
        <taxon>Isochrysidales</taxon>
        <taxon>Noelaerhabdaceae</taxon>
        <taxon>Emiliania</taxon>
    </lineage>
</organism>
<reference evidence="4" key="1">
    <citation type="journal article" date="2013" name="Nature">
        <title>Pan genome of the phytoplankton Emiliania underpins its global distribution.</title>
        <authorList>
            <person name="Read B.A."/>
            <person name="Kegel J."/>
            <person name="Klute M.J."/>
            <person name="Kuo A."/>
            <person name="Lefebvre S.C."/>
            <person name="Maumus F."/>
            <person name="Mayer C."/>
            <person name="Miller J."/>
            <person name="Monier A."/>
            <person name="Salamov A."/>
            <person name="Young J."/>
            <person name="Aguilar M."/>
            <person name="Claverie J.M."/>
            <person name="Frickenhaus S."/>
            <person name="Gonzalez K."/>
            <person name="Herman E.K."/>
            <person name="Lin Y.C."/>
            <person name="Napier J."/>
            <person name="Ogata H."/>
            <person name="Sarno A.F."/>
            <person name="Shmutz J."/>
            <person name="Schroeder D."/>
            <person name="de Vargas C."/>
            <person name="Verret F."/>
            <person name="von Dassow P."/>
            <person name="Valentin K."/>
            <person name="Van de Peer Y."/>
            <person name="Wheeler G."/>
            <person name="Dacks J.B."/>
            <person name="Delwiche C.F."/>
            <person name="Dyhrman S.T."/>
            <person name="Glockner G."/>
            <person name="John U."/>
            <person name="Richards T."/>
            <person name="Worden A.Z."/>
            <person name="Zhang X."/>
            <person name="Grigoriev I.V."/>
            <person name="Allen A.E."/>
            <person name="Bidle K."/>
            <person name="Borodovsky M."/>
            <person name="Bowler C."/>
            <person name="Brownlee C."/>
            <person name="Cock J.M."/>
            <person name="Elias M."/>
            <person name="Gladyshev V.N."/>
            <person name="Groth M."/>
            <person name="Guda C."/>
            <person name="Hadaegh A."/>
            <person name="Iglesias-Rodriguez M.D."/>
            <person name="Jenkins J."/>
            <person name="Jones B.M."/>
            <person name="Lawson T."/>
            <person name="Leese F."/>
            <person name="Lindquist E."/>
            <person name="Lobanov A."/>
            <person name="Lomsadze A."/>
            <person name="Malik S.B."/>
            <person name="Marsh M.E."/>
            <person name="Mackinder L."/>
            <person name="Mock T."/>
            <person name="Mueller-Roeber B."/>
            <person name="Pagarete A."/>
            <person name="Parker M."/>
            <person name="Probert I."/>
            <person name="Quesneville H."/>
            <person name="Raines C."/>
            <person name="Rensing S.A."/>
            <person name="Riano-Pachon D.M."/>
            <person name="Richier S."/>
            <person name="Rokitta S."/>
            <person name="Shiraiwa Y."/>
            <person name="Soanes D.M."/>
            <person name="van der Giezen M."/>
            <person name="Wahlund T.M."/>
            <person name="Williams B."/>
            <person name="Wilson W."/>
            <person name="Wolfe G."/>
            <person name="Wurch L.L."/>
        </authorList>
    </citation>
    <scope>NUCLEOTIDE SEQUENCE</scope>
</reference>
<keyword evidence="4" id="KW-1185">Reference proteome</keyword>
<dbReference type="PaxDb" id="2903-EOD39003"/>
<keyword evidence="1" id="KW-1133">Transmembrane helix</keyword>
<dbReference type="GeneID" id="17284274"/>
<dbReference type="RefSeq" id="XP_005791432.1">
    <property type="nucleotide sequence ID" value="XM_005791375.1"/>
</dbReference>
<feature type="signal peptide" evidence="2">
    <location>
        <begin position="1"/>
        <end position="16"/>
    </location>
</feature>
<sequence>MMRRMLVCLLAASAGAYHLPASAKLQQGVKMTAPPPRAMAPAMKKGVLQEVQIDDGNGSRKYVDPASLLLTVDLTPQFTLFFTIMFILEYGRYHPL</sequence>
<accession>A0A0D3KTB8</accession>
<dbReference type="KEGG" id="ehx:EMIHUDRAFT_223849"/>
<evidence type="ECO:0000256" key="1">
    <source>
        <dbReference type="SAM" id="Phobius"/>
    </source>
</evidence>